<dbReference type="InterPro" id="IPR017907">
    <property type="entry name" value="Znf_RING_CS"/>
</dbReference>
<dbReference type="Pfam" id="PF13920">
    <property type="entry name" value="zf-C3HC4_3"/>
    <property type="match status" value="1"/>
</dbReference>
<feature type="compositionally biased region" description="Polar residues" evidence="5">
    <location>
        <begin position="98"/>
        <end position="110"/>
    </location>
</feature>
<feature type="region of interest" description="Disordered" evidence="5">
    <location>
        <begin position="166"/>
        <end position="189"/>
    </location>
</feature>
<feature type="region of interest" description="Disordered" evidence="5">
    <location>
        <begin position="69"/>
        <end position="114"/>
    </location>
</feature>
<feature type="domain" description="RING-type" evidence="6">
    <location>
        <begin position="526"/>
        <end position="565"/>
    </location>
</feature>
<reference evidence="8" key="1">
    <citation type="submission" date="2020-11" db="EMBL/GenBank/DDBJ databases">
        <authorList>
            <consortium name="DOE Joint Genome Institute"/>
            <person name="Ahrendt S."/>
            <person name="Riley R."/>
            <person name="Andreopoulos W."/>
            <person name="Labutti K."/>
            <person name="Pangilinan J."/>
            <person name="Ruiz-Duenas F.J."/>
            <person name="Barrasa J.M."/>
            <person name="Sanchez-Garcia M."/>
            <person name="Camarero S."/>
            <person name="Miyauchi S."/>
            <person name="Serrano A."/>
            <person name="Linde D."/>
            <person name="Babiker R."/>
            <person name="Drula E."/>
            <person name="Ayuso-Fernandez I."/>
            <person name="Pacheco R."/>
            <person name="Padilla G."/>
            <person name="Ferreira P."/>
            <person name="Barriuso J."/>
            <person name="Kellner H."/>
            <person name="Castanera R."/>
            <person name="Alfaro M."/>
            <person name="Ramirez L."/>
            <person name="Pisabarro A.G."/>
            <person name="Kuo A."/>
            <person name="Tritt A."/>
            <person name="Lipzen A."/>
            <person name="He G."/>
            <person name="Yan M."/>
            <person name="Ng V."/>
            <person name="Cullen D."/>
            <person name="Martin F."/>
            <person name="Rosso M.-N."/>
            <person name="Henrissat B."/>
            <person name="Hibbett D."/>
            <person name="Martinez A.T."/>
            <person name="Grigoriev I.V."/>
        </authorList>
    </citation>
    <scope>NUCLEOTIDE SEQUENCE</scope>
    <source>
        <strain evidence="8">CBS 506.95</strain>
    </source>
</reference>
<evidence type="ECO:0000256" key="4">
    <source>
        <dbReference type="PROSITE-ProRule" id="PRU00175"/>
    </source>
</evidence>
<organism evidence="8 9">
    <name type="scientific">Crepidotus variabilis</name>
    <dbReference type="NCBI Taxonomy" id="179855"/>
    <lineage>
        <taxon>Eukaryota</taxon>
        <taxon>Fungi</taxon>
        <taxon>Dikarya</taxon>
        <taxon>Basidiomycota</taxon>
        <taxon>Agaricomycotina</taxon>
        <taxon>Agaricomycetes</taxon>
        <taxon>Agaricomycetidae</taxon>
        <taxon>Agaricales</taxon>
        <taxon>Agaricineae</taxon>
        <taxon>Crepidotaceae</taxon>
        <taxon>Crepidotus</taxon>
    </lineage>
</organism>
<name>A0A9P6JNJ3_9AGAR</name>
<evidence type="ECO:0000259" key="7">
    <source>
        <dbReference type="PROSITE" id="PS51382"/>
    </source>
</evidence>
<accession>A0A9P6JNJ3</accession>
<evidence type="ECO:0000256" key="1">
    <source>
        <dbReference type="ARBA" id="ARBA00022723"/>
    </source>
</evidence>
<keyword evidence="3" id="KW-0862">Zinc</keyword>
<dbReference type="InterPro" id="IPR001841">
    <property type="entry name" value="Znf_RING"/>
</dbReference>
<dbReference type="PROSITE" id="PS00518">
    <property type="entry name" value="ZF_RING_1"/>
    <property type="match status" value="1"/>
</dbReference>
<proteinExistence type="predicted"/>
<evidence type="ECO:0000256" key="5">
    <source>
        <dbReference type="SAM" id="MobiDB-lite"/>
    </source>
</evidence>
<keyword evidence="9" id="KW-1185">Reference proteome</keyword>
<dbReference type="Proteomes" id="UP000807306">
    <property type="component" value="Unassembled WGS sequence"/>
</dbReference>
<dbReference type="PANTHER" id="PTHR23327">
    <property type="entry name" value="RING FINGER PROTEIN 127"/>
    <property type="match status" value="1"/>
</dbReference>
<keyword evidence="1" id="KW-0479">Metal-binding</keyword>
<gene>
    <name evidence="8" type="ORF">CPB83DRAFT_856554</name>
</gene>
<dbReference type="Pfam" id="PF03105">
    <property type="entry name" value="SPX"/>
    <property type="match status" value="1"/>
</dbReference>
<dbReference type="EMBL" id="MU157863">
    <property type="protein sequence ID" value="KAF9527206.1"/>
    <property type="molecule type" value="Genomic_DNA"/>
</dbReference>
<dbReference type="InterPro" id="IPR013083">
    <property type="entry name" value="Znf_RING/FYVE/PHD"/>
</dbReference>
<sequence>MHFGKTYSQLLLSLPPELRDNAIQYRQLKKVIRQIVDELNSLGLQPEVLHEYIESSVGTPELQNHSTETLELEGGGPSPFTGRSQALNFNPDHAEGSTRANGLGNRSASTSPPPKVVYELNEDAKSGKIEPQLRVWLTVPNSPPMLSLGSVKGKEKEPLENGQVVEEYTDNSTQESVDGTETSTSEEEGDVIGGREQIHGRTTNNMTPSLLYALQRGLPGSHNSLEPENGSVSPTSIPEQDKYNHDTLVAENPSVHSRPSPLSLSPESSTITRELIIPLVHDTEFFNILSTTLEGVSTHMETLHSEFEGSIKDLAKTIGDTSHPASVVAHFQPYSRLADDAGAVRVKRSHLKNDLYAWREIFQLYVESEVFESVSETHHGECSIEESEKRLQQFAQRVTTRGLGDGREFKLKQSIDALQTFLDLNLFILNIKKFAQANTEATRKILKKHAKRTALPLPTLQTSSNVDLSDTIQRLHITDPRHPNHPQQPLLTLIAKSSASSLPRMLVQAIGETLLPIIPSLDDYSCLICTSLAFKPIRLSCGHLFCVRCLVKMQKRGKGDCPMCRSPSVLIANRENVDWSLMNFMQDWFPEEARDKLKSNEKEAAAEQMEEYGIDPNQPCIVM</sequence>
<dbReference type="GO" id="GO:0008270">
    <property type="term" value="F:zinc ion binding"/>
    <property type="evidence" value="ECO:0007669"/>
    <property type="project" value="UniProtKB-KW"/>
</dbReference>
<comment type="caution">
    <text evidence="8">The sequence shown here is derived from an EMBL/GenBank/DDBJ whole genome shotgun (WGS) entry which is preliminary data.</text>
</comment>
<feature type="region of interest" description="Disordered" evidence="5">
    <location>
        <begin position="217"/>
        <end position="240"/>
    </location>
</feature>
<evidence type="ECO:0000259" key="6">
    <source>
        <dbReference type="PROSITE" id="PS50089"/>
    </source>
</evidence>
<evidence type="ECO:0000256" key="2">
    <source>
        <dbReference type="ARBA" id="ARBA00022771"/>
    </source>
</evidence>
<evidence type="ECO:0000313" key="9">
    <source>
        <dbReference type="Proteomes" id="UP000807306"/>
    </source>
</evidence>
<dbReference type="PROSITE" id="PS50089">
    <property type="entry name" value="ZF_RING_2"/>
    <property type="match status" value="1"/>
</dbReference>
<dbReference type="PANTHER" id="PTHR23327:SF51">
    <property type="entry name" value="TRANSCRIPTIONAL REGULATOR OF YEAST FORM ADHERENCE 3"/>
    <property type="match status" value="1"/>
</dbReference>
<evidence type="ECO:0000256" key="3">
    <source>
        <dbReference type="ARBA" id="ARBA00022833"/>
    </source>
</evidence>
<dbReference type="Gene3D" id="3.30.40.10">
    <property type="entry name" value="Zinc/RING finger domain, C3HC4 (zinc finger)"/>
    <property type="match status" value="1"/>
</dbReference>
<evidence type="ECO:0000313" key="8">
    <source>
        <dbReference type="EMBL" id="KAF9527206.1"/>
    </source>
</evidence>
<feature type="compositionally biased region" description="Polar residues" evidence="5">
    <location>
        <begin position="221"/>
        <end position="238"/>
    </location>
</feature>
<dbReference type="SUPFAM" id="SSF57850">
    <property type="entry name" value="RING/U-box"/>
    <property type="match status" value="1"/>
</dbReference>
<dbReference type="OrthoDB" id="5588846at2759"/>
<dbReference type="InterPro" id="IPR004331">
    <property type="entry name" value="SPX_dom"/>
</dbReference>
<protein>
    <submittedName>
        <fullName evidence="8">SPX domain-containing protein</fullName>
    </submittedName>
</protein>
<dbReference type="SMART" id="SM00184">
    <property type="entry name" value="RING"/>
    <property type="match status" value="1"/>
</dbReference>
<keyword evidence="2 4" id="KW-0863">Zinc-finger</keyword>
<dbReference type="AlphaFoldDB" id="A0A9P6JNJ3"/>
<dbReference type="PROSITE" id="PS51382">
    <property type="entry name" value="SPX"/>
    <property type="match status" value="1"/>
</dbReference>
<feature type="domain" description="SPX" evidence="7">
    <location>
        <begin position="1"/>
        <end position="463"/>
    </location>
</feature>